<evidence type="ECO:0000256" key="5">
    <source>
        <dbReference type="ARBA" id="ARBA00022729"/>
    </source>
</evidence>
<keyword evidence="14" id="KW-1185">Reference proteome</keyword>
<dbReference type="Pfam" id="PF13855">
    <property type="entry name" value="LRR_8"/>
    <property type="match status" value="2"/>
</dbReference>
<evidence type="ECO:0000256" key="4">
    <source>
        <dbReference type="ARBA" id="ARBA00022692"/>
    </source>
</evidence>
<dbReference type="FunFam" id="3.80.10.10:FF:000095">
    <property type="entry name" value="LRR receptor-like serine/threonine-protein kinase GSO1"/>
    <property type="match status" value="1"/>
</dbReference>
<dbReference type="Gene3D" id="3.80.10.10">
    <property type="entry name" value="Ribonuclease Inhibitor"/>
    <property type="match status" value="5"/>
</dbReference>
<dbReference type="GO" id="GO:0016020">
    <property type="term" value="C:membrane"/>
    <property type="evidence" value="ECO:0007669"/>
    <property type="project" value="UniProtKB-SubCell"/>
</dbReference>
<keyword evidence="6" id="KW-0677">Repeat</keyword>
<evidence type="ECO:0000256" key="3">
    <source>
        <dbReference type="ARBA" id="ARBA00022614"/>
    </source>
</evidence>
<evidence type="ECO:0000256" key="2">
    <source>
        <dbReference type="ARBA" id="ARBA00022553"/>
    </source>
</evidence>
<reference evidence="13 14" key="1">
    <citation type="submission" date="2024-09" db="EMBL/GenBank/DDBJ databases">
        <title>Chromosome-scale assembly of Riccia fluitans.</title>
        <authorList>
            <person name="Paukszto L."/>
            <person name="Sawicki J."/>
            <person name="Karawczyk K."/>
            <person name="Piernik-Szablinska J."/>
            <person name="Szczecinska M."/>
            <person name="Mazdziarz M."/>
        </authorList>
    </citation>
    <scope>NUCLEOTIDE SEQUENCE [LARGE SCALE GENOMIC DNA]</scope>
    <source>
        <strain evidence="13">Rf_01</strain>
        <tissue evidence="13">Aerial parts of the thallus</tissue>
    </source>
</reference>
<dbReference type="SUPFAM" id="SSF56112">
    <property type="entry name" value="Protein kinase-like (PK-like)"/>
    <property type="match status" value="1"/>
</dbReference>
<evidence type="ECO:0000256" key="7">
    <source>
        <dbReference type="ARBA" id="ARBA00022741"/>
    </source>
</evidence>
<dbReference type="Gene3D" id="1.10.510.10">
    <property type="entry name" value="Transferase(Phosphotransferase) domain 1"/>
    <property type="match status" value="1"/>
</dbReference>
<keyword evidence="4" id="KW-0812">Transmembrane</keyword>
<keyword evidence="8" id="KW-0067">ATP-binding</keyword>
<dbReference type="Pfam" id="PF00560">
    <property type="entry name" value="LRR_1"/>
    <property type="match status" value="8"/>
</dbReference>
<keyword evidence="3" id="KW-0433">Leucine-rich repeat</keyword>
<evidence type="ECO:0000259" key="12">
    <source>
        <dbReference type="PROSITE" id="PS50011"/>
    </source>
</evidence>
<protein>
    <recommendedName>
        <fullName evidence="12">Protein kinase domain-containing protein</fullName>
    </recommendedName>
</protein>
<dbReference type="Gene3D" id="3.30.200.20">
    <property type="entry name" value="Phosphorylase Kinase, domain 1"/>
    <property type="match status" value="1"/>
</dbReference>
<accession>A0ABD1YCT3</accession>
<keyword evidence="11" id="KW-0675">Receptor</keyword>
<dbReference type="AlphaFoldDB" id="A0ABD1YCT3"/>
<comment type="subcellular location">
    <subcellularLocation>
        <location evidence="1">Membrane</location>
        <topology evidence="1">Single-pass membrane protein</topology>
    </subcellularLocation>
</comment>
<dbReference type="Pfam" id="PF08263">
    <property type="entry name" value="LRRNT_2"/>
    <property type="match status" value="1"/>
</dbReference>
<feature type="domain" description="Protein kinase" evidence="12">
    <location>
        <begin position="849"/>
        <end position="1161"/>
    </location>
</feature>
<dbReference type="InterPro" id="IPR003591">
    <property type="entry name" value="Leu-rich_rpt_typical-subtyp"/>
</dbReference>
<evidence type="ECO:0000256" key="8">
    <source>
        <dbReference type="ARBA" id="ARBA00022840"/>
    </source>
</evidence>
<evidence type="ECO:0000313" key="14">
    <source>
        <dbReference type="Proteomes" id="UP001605036"/>
    </source>
</evidence>
<proteinExistence type="predicted"/>
<dbReference type="FunFam" id="3.80.10.10:FF:000383">
    <property type="entry name" value="Leucine-rich repeat receptor protein kinase EMS1"/>
    <property type="match status" value="1"/>
</dbReference>
<dbReference type="SUPFAM" id="SSF52058">
    <property type="entry name" value="L domain-like"/>
    <property type="match status" value="1"/>
</dbReference>
<dbReference type="Proteomes" id="UP001605036">
    <property type="component" value="Unassembled WGS sequence"/>
</dbReference>
<evidence type="ECO:0000256" key="1">
    <source>
        <dbReference type="ARBA" id="ARBA00004167"/>
    </source>
</evidence>
<comment type="caution">
    <text evidence="13">The sequence shown here is derived from an EMBL/GenBank/DDBJ whole genome shotgun (WGS) entry which is preliminary data.</text>
</comment>
<dbReference type="SUPFAM" id="SSF52047">
    <property type="entry name" value="RNI-like"/>
    <property type="match status" value="1"/>
</dbReference>
<dbReference type="InterPro" id="IPR032675">
    <property type="entry name" value="LRR_dom_sf"/>
</dbReference>
<dbReference type="SMART" id="SM00364">
    <property type="entry name" value="LRR_BAC"/>
    <property type="match status" value="6"/>
</dbReference>
<dbReference type="EMBL" id="JBHFFA010000005">
    <property type="protein sequence ID" value="KAL2624350.1"/>
    <property type="molecule type" value="Genomic_DNA"/>
</dbReference>
<dbReference type="InterPro" id="IPR001245">
    <property type="entry name" value="Ser-Thr/Tyr_kinase_cat_dom"/>
</dbReference>
<dbReference type="PROSITE" id="PS50011">
    <property type="entry name" value="PROTEIN_KINASE_DOM"/>
    <property type="match status" value="1"/>
</dbReference>
<dbReference type="InterPro" id="IPR001611">
    <property type="entry name" value="Leu-rich_rpt"/>
</dbReference>
<dbReference type="GO" id="GO:0005524">
    <property type="term" value="F:ATP binding"/>
    <property type="evidence" value="ECO:0007669"/>
    <property type="project" value="UniProtKB-KW"/>
</dbReference>
<dbReference type="FunFam" id="3.80.10.10:FF:000686">
    <property type="entry name" value="LRR receptor-like serine/threonine-protein kinase GHR1"/>
    <property type="match status" value="1"/>
</dbReference>
<keyword evidence="7" id="KW-0547">Nucleotide-binding</keyword>
<dbReference type="SMART" id="SM00369">
    <property type="entry name" value="LRR_TYP"/>
    <property type="match status" value="6"/>
</dbReference>
<keyword evidence="10" id="KW-0472">Membrane</keyword>
<gene>
    <name evidence="13" type="ORF">R1flu_008595</name>
</gene>
<dbReference type="InterPro" id="IPR011009">
    <property type="entry name" value="Kinase-like_dom_sf"/>
</dbReference>
<dbReference type="FunFam" id="3.30.200.20:FF:000486">
    <property type="entry name" value="Leucine-rich repeat receptor-like protein kinase"/>
    <property type="match status" value="1"/>
</dbReference>
<evidence type="ECO:0000256" key="6">
    <source>
        <dbReference type="ARBA" id="ARBA00022737"/>
    </source>
</evidence>
<keyword evidence="5" id="KW-0732">Signal</keyword>
<dbReference type="InterPro" id="IPR013210">
    <property type="entry name" value="LRR_N_plant-typ"/>
</dbReference>
<sequence>MGTKTCPPSLAHLRSMRKLFLLGVWFTYLTALLAAFPPAPDTLTLLQFKEQLVADPSGQVTRTWKANSLDVKGCPENWSGVICSADGTVIIVNLQNLALQGELKTGTLGNLSGLTYLSLANNSLKGTLPDDLGNLSNLREMILSDNCFEGTIPRSFLRLSQTLWNLSLAGNSLTGPIPDEFGDMLSLAGLDLSRNQLNGNIPASLVKLGSLVSLNLSVNQLDGNIPSGFSNLAQLESLDIHQNLLSGNIDPALLTMNKTRFIDLSSNGFTGLLPWSMEAFNPALATVEHVNLSHNKLSGSLSKVGVLFPSALRVLDISYNELDGELPSFQFATSLISLRLACNSFTGSIPDALVTNPSLLLEELDISGNQLTGSIVTITSQLLRKLDLSNNKFTGTLPEKLGECESVDLSGNDLQGGLLAMENWGQSLKWLDLSSNQFVGSLPTMLVNNLYRLTYLNLSHNGLTGVVPYEYGSSRSLQTIDLSFNLLEGEMPSKLFYASISDLLLSNNRLTGPIALPEVSTSSPGSNFTSSPSSSALNMAEIEPLLPLKVLDLSANNFSGRIPDSIATFANFRILNLSSNQLTGSLPEMSELIELQYLDISRNQLSGRLPNDLPFSLRALNVSNNQFSGPIPVNLTKFGKLAFFPGNDLLSWPLITPPPGLPGRANITRNGSRMSTGVKVGLIGGGTVGAALIVGACLFVYFRNVGKTIDSPSGSEISRCKGLVRSGNAGSASGANFFADGVRGTSGSRASVECAASRRACENPNVNGSSSDVKVVENDMIDGGFQVGRSHRLPRVIEQVVLSPEHLLVTKVSPEHPVDLKYTAAPEHLVGDVYFLDKSLRFCAEDLSSAQAEMLGKSSHGTSFRAALNSGHVLTVKWLKVGLAKCKREFAVEMRKLGNVKHQNIAALRGYYWGPREYEKLLLSDYIGGGSLAARLNDSRENEGSEPHLAPKQNNVSEQHVMTGRKYSPLTWQQRLNIAVDVARGLTYLHVQHRWPHGNLKTANVLLREEPNFEACLSDFGLHRLMNSAGTANQLLNSGALGYRAPELSAAKNPKPSLASDVFSFGVILMELFTGKSAGDIISGNSGVVDLPDWVRLVATEGHVIECCDTALVGMNRDLQPPKGIEEMITISLKCVAPRSSRPSIRIVYDELAAISPDSPV</sequence>
<evidence type="ECO:0000256" key="11">
    <source>
        <dbReference type="ARBA" id="ARBA00023170"/>
    </source>
</evidence>
<keyword evidence="2" id="KW-0597">Phosphoprotein</keyword>
<organism evidence="13 14">
    <name type="scientific">Riccia fluitans</name>
    <dbReference type="NCBI Taxonomy" id="41844"/>
    <lineage>
        <taxon>Eukaryota</taxon>
        <taxon>Viridiplantae</taxon>
        <taxon>Streptophyta</taxon>
        <taxon>Embryophyta</taxon>
        <taxon>Marchantiophyta</taxon>
        <taxon>Marchantiopsida</taxon>
        <taxon>Marchantiidae</taxon>
        <taxon>Marchantiales</taxon>
        <taxon>Ricciaceae</taxon>
        <taxon>Riccia</taxon>
    </lineage>
</organism>
<evidence type="ECO:0000256" key="10">
    <source>
        <dbReference type="ARBA" id="ARBA00023136"/>
    </source>
</evidence>
<evidence type="ECO:0000256" key="9">
    <source>
        <dbReference type="ARBA" id="ARBA00022989"/>
    </source>
</evidence>
<dbReference type="InterPro" id="IPR053059">
    <property type="entry name" value="Inactive_SerThr-Kinase_ABA"/>
</dbReference>
<dbReference type="PANTHER" id="PTHR48003">
    <property type="entry name" value="OS07G0626500 PROTEIN"/>
    <property type="match status" value="1"/>
</dbReference>
<evidence type="ECO:0000313" key="13">
    <source>
        <dbReference type="EMBL" id="KAL2624350.1"/>
    </source>
</evidence>
<dbReference type="InterPro" id="IPR000719">
    <property type="entry name" value="Prot_kinase_dom"/>
</dbReference>
<dbReference type="Pfam" id="PF07714">
    <property type="entry name" value="PK_Tyr_Ser-Thr"/>
    <property type="match status" value="1"/>
</dbReference>
<keyword evidence="9" id="KW-1133">Transmembrane helix</keyword>
<name>A0ABD1YCT3_9MARC</name>
<dbReference type="PANTHER" id="PTHR48003:SF5">
    <property type="entry name" value="OS07G0626500 PROTEIN"/>
    <property type="match status" value="1"/>
</dbReference>